<dbReference type="GO" id="GO:0006368">
    <property type="term" value="P:transcription elongation by RNA polymerase II"/>
    <property type="evidence" value="ECO:0007669"/>
    <property type="project" value="TreeGrafter"/>
</dbReference>
<evidence type="ECO:0000256" key="5">
    <source>
        <dbReference type="ARBA" id="ARBA00023163"/>
    </source>
</evidence>
<dbReference type="SMART" id="SM00439">
    <property type="entry name" value="BAH"/>
    <property type="match status" value="1"/>
</dbReference>
<evidence type="ECO:0000313" key="10">
    <source>
        <dbReference type="Proteomes" id="UP001151518"/>
    </source>
</evidence>
<dbReference type="GO" id="GO:0016586">
    <property type="term" value="C:RSC-type complex"/>
    <property type="evidence" value="ECO:0007669"/>
    <property type="project" value="InterPro"/>
</dbReference>
<comment type="caution">
    <text evidence="9">The sequence shown here is derived from an EMBL/GenBank/DDBJ whole genome shotgun (WGS) entry which is preliminary data.</text>
</comment>
<feature type="compositionally biased region" description="Polar residues" evidence="7">
    <location>
        <begin position="23"/>
        <end position="51"/>
    </location>
</feature>
<feature type="compositionally biased region" description="Polar residues" evidence="7">
    <location>
        <begin position="236"/>
        <end position="263"/>
    </location>
</feature>
<feature type="region of interest" description="Disordered" evidence="7">
    <location>
        <begin position="226"/>
        <end position="284"/>
    </location>
</feature>
<evidence type="ECO:0000256" key="6">
    <source>
        <dbReference type="ARBA" id="ARBA00023242"/>
    </source>
</evidence>
<feature type="domain" description="BAH" evidence="8">
    <location>
        <begin position="61"/>
        <end position="188"/>
    </location>
</feature>
<feature type="compositionally biased region" description="Polar residues" evidence="7">
    <location>
        <begin position="357"/>
        <end position="374"/>
    </location>
</feature>
<evidence type="ECO:0000256" key="2">
    <source>
        <dbReference type="ARBA" id="ARBA00022737"/>
    </source>
</evidence>
<evidence type="ECO:0000256" key="7">
    <source>
        <dbReference type="SAM" id="MobiDB-lite"/>
    </source>
</evidence>
<keyword evidence="6" id="KW-0539">Nucleus</keyword>
<dbReference type="InterPro" id="IPR037382">
    <property type="entry name" value="Rsc/polybromo"/>
</dbReference>
<dbReference type="PROSITE" id="PS51038">
    <property type="entry name" value="BAH"/>
    <property type="match status" value="1"/>
</dbReference>
<dbReference type="Gene3D" id="2.30.30.490">
    <property type="match status" value="1"/>
</dbReference>
<name>A0A9W8G6R2_9FUNG</name>
<dbReference type="OrthoDB" id="1742084at2759"/>
<feature type="region of interest" description="Disordered" evidence="7">
    <location>
        <begin position="1"/>
        <end position="51"/>
    </location>
</feature>
<dbReference type="PANTHER" id="PTHR16062:SF19">
    <property type="entry name" value="PROTEIN POLYBROMO-1"/>
    <property type="match status" value="1"/>
</dbReference>
<organism evidence="9 10">
    <name type="scientific">Coemansia spiralis</name>
    <dbReference type="NCBI Taxonomy" id="417178"/>
    <lineage>
        <taxon>Eukaryota</taxon>
        <taxon>Fungi</taxon>
        <taxon>Fungi incertae sedis</taxon>
        <taxon>Zoopagomycota</taxon>
        <taxon>Kickxellomycotina</taxon>
        <taxon>Kickxellomycetes</taxon>
        <taxon>Kickxellales</taxon>
        <taxon>Kickxellaceae</taxon>
        <taxon>Coemansia</taxon>
    </lineage>
</organism>
<keyword evidence="2" id="KW-0677">Repeat</keyword>
<dbReference type="AlphaFoldDB" id="A0A9W8G6R2"/>
<evidence type="ECO:0000313" key="9">
    <source>
        <dbReference type="EMBL" id="KAJ2680253.1"/>
    </source>
</evidence>
<feature type="region of interest" description="Disordered" evidence="7">
    <location>
        <begin position="601"/>
        <end position="621"/>
    </location>
</feature>
<dbReference type="EMBL" id="JANBTW010000006">
    <property type="protein sequence ID" value="KAJ2680253.1"/>
    <property type="molecule type" value="Genomic_DNA"/>
</dbReference>
<evidence type="ECO:0000256" key="4">
    <source>
        <dbReference type="ARBA" id="ARBA00023015"/>
    </source>
</evidence>
<keyword evidence="4" id="KW-0805">Transcription regulation</keyword>
<evidence type="ECO:0000256" key="1">
    <source>
        <dbReference type="ARBA" id="ARBA00004123"/>
    </source>
</evidence>
<accession>A0A9W8G6R2</accession>
<gene>
    <name evidence="9" type="ORF">GGI25_000846</name>
</gene>
<sequence>MSSNNSSTGGSVFSGSEHESETESISNKRQKTMLPSETNGTKSPFANGNSKMLSSVEHNDQVYYIGDHAILEDADDISGVGETGLPAVGHIQSIQKDKDDSTVSITVIWYVHPRLAPHPPYMEFYKNSILRSFRQTTVPIDCIIKKCFVVQPADAMTGHPSEWTEADGEMFVCDSRFVDKGAFIQRIKHWNRGYWPAGMDEGRREILTKMKPWPNGPRELQKSLVPVQPVEEHSPHTPQTRRSTRTAATPNSKDQLLQRQTPASGFGSPPQQQALPQTPTHASSQAQLLAYQQLLSQGQINMPAATSINGQAPPPPFMVSGPNFNPALMTPQQIQMLQHQQQQQQQQNAASIRSPFMQRSASTSNPPAVQAPTSTPYPNPQIPTPRRRGRPPKNKQLIQQRAMEDAAAAAAAAAGGGVGIGGARSTYAKRSSMATPTSSQPRTPTTPTGLQHRQNSIYSNASRLPPSTTMYNGINGVAPNGQRMLSSSAMQMQQTLTPAQLLSAHMQGSNISNGVQANIASALISQQQHQQQTSIQTKTEYLPYADPSSAPQLPKELVDLFPTANERIKWFATAPMVGKTSTNTQHSSTYLEWMQQKQLNKGSTNGCDTAMPASSHASTSP</sequence>
<dbReference type="Proteomes" id="UP001151518">
    <property type="component" value="Unassembled WGS sequence"/>
</dbReference>
<reference evidence="9" key="1">
    <citation type="submission" date="2022-07" db="EMBL/GenBank/DDBJ databases">
        <title>Phylogenomic reconstructions and comparative analyses of Kickxellomycotina fungi.</title>
        <authorList>
            <person name="Reynolds N.K."/>
            <person name="Stajich J.E."/>
            <person name="Barry K."/>
            <person name="Grigoriev I.V."/>
            <person name="Crous P."/>
            <person name="Smith M.E."/>
        </authorList>
    </citation>
    <scope>NUCLEOTIDE SEQUENCE</scope>
    <source>
        <strain evidence="9">NRRL 3115</strain>
    </source>
</reference>
<evidence type="ECO:0000256" key="3">
    <source>
        <dbReference type="ARBA" id="ARBA00022853"/>
    </source>
</evidence>
<dbReference type="GO" id="GO:0006338">
    <property type="term" value="P:chromatin remodeling"/>
    <property type="evidence" value="ECO:0007669"/>
    <property type="project" value="InterPro"/>
</dbReference>
<feature type="compositionally biased region" description="Low complexity" evidence="7">
    <location>
        <begin position="435"/>
        <end position="448"/>
    </location>
</feature>
<dbReference type="GO" id="GO:0003682">
    <property type="term" value="F:chromatin binding"/>
    <property type="evidence" value="ECO:0007669"/>
    <property type="project" value="InterPro"/>
</dbReference>
<feature type="region of interest" description="Disordered" evidence="7">
    <location>
        <begin position="428"/>
        <end position="453"/>
    </location>
</feature>
<proteinExistence type="predicted"/>
<dbReference type="Pfam" id="PF01426">
    <property type="entry name" value="BAH"/>
    <property type="match status" value="1"/>
</dbReference>
<dbReference type="InterPro" id="IPR043151">
    <property type="entry name" value="BAH_sf"/>
</dbReference>
<keyword evidence="3" id="KW-0156">Chromatin regulator</keyword>
<comment type="subcellular location">
    <subcellularLocation>
        <location evidence="1">Nucleus</location>
    </subcellularLocation>
</comment>
<feature type="region of interest" description="Disordered" evidence="7">
    <location>
        <begin position="334"/>
        <end position="403"/>
    </location>
</feature>
<feature type="compositionally biased region" description="Polar residues" evidence="7">
    <location>
        <begin position="1"/>
        <end position="14"/>
    </location>
</feature>
<feature type="compositionally biased region" description="Low complexity" evidence="7">
    <location>
        <begin position="334"/>
        <end position="347"/>
    </location>
</feature>
<evidence type="ECO:0000259" key="8">
    <source>
        <dbReference type="PROSITE" id="PS51038"/>
    </source>
</evidence>
<keyword evidence="5" id="KW-0804">Transcription</keyword>
<protein>
    <recommendedName>
        <fullName evidence="8">BAH domain-containing protein</fullName>
    </recommendedName>
</protein>
<dbReference type="PANTHER" id="PTHR16062">
    <property type="entry name" value="SWI/SNF-RELATED"/>
    <property type="match status" value="1"/>
</dbReference>
<dbReference type="InterPro" id="IPR001025">
    <property type="entry name" value="BAH_dom"/>
</dbReference>
<feature type="compositionally biased region" description="Low complexity" evidence="7">
    <location>
        <begin position="269"/>
        <end position="284"/>
    </location>
</feature>